<gene>
    <name evidence="2" type="ORF">MEBOL_004902</name>
</gene>
<dbReference type="AlphaFoldDB" id="A0A250IHZ3"/>
<evidence type="ECO:0000313" key="2">
    <source>
        <dbReference type="EMBL" id="ATB31439.1"/>
    </source>
</evidence>
<dbReference type="KEGG" id="mbd:MEBOL_004902"/>
<accession>A0A250IHZ3</accession>
<evidence type="ECO:0008006" key="4">
    <source>
        <dbReference type="Google" id="ProtNLM"/>
    </source>
</evidence>
<evidence type="ECO:0000313" key="3">
    <source>
        <dbReference type="Proteomes" id="UP000217289"/>
    </source>
</evidence>
<reference evidence="2 3" key="1">
    <citation type="submission" date="2017-06" db="EMBL/GenBank/DDBJ databases">
        <authorList>
            <person name="Kim H.J."/>
            <person name="Triplett B.A."/>
        </authorList>
    </citation>
    <scope>NUCLEOTIDE SEQUENCE [LARGE SCALE GENOMIC DNA]</scope>
    <source>
        <strain evidence="2 3">DSM 14713</strain>
    </source>
</reference>
<evidence type="ECO:0000256" key="1">
    <source>
        <dbReference type="SAM" id="SignalP"/>
    </source>
</evidence>
<dbReference type="EMBL" id="CP022163">
    <property type="protein sequence ID" value="ATB31439.1"/>
    <property type="molecule type" value="Genomic_DNA"/>
</dbReference>
<sequence length="465" mass="50045">MRRIESALLAVFCAVGFMACSACGAGTGGTGPGGTNQGTDKAVGRAGQFFLPTGTPRNTANPRVETDAQGNVHMVYPAYSQGDAYYAWCPANCGSADKVKVVQLKTEGTVDNAMLAVGADGRPQLLLSTYKRVYYASCQSGDCTQASSWSVNPILEHDGQREVSGEAFALTPDGKPRFVMHSYRSVGIGSPTPGTFYVQCDADCARPESWTTNQISGRVWQEITLRFNAQGRPRLTKAEIENYGDYMGYYAQCDGDCTVADGWKVAELHKVFFGFSEAVRMYPTLSLALTSKDTPRVLLLGQVNGARNLIYAECDSECTNDQKWSAQYLLNAGSEGEVLRAGLDLALDGEDRPRIVYTASWNILVGSCDSECTNPDKPSWQLGKVEYSGDMQTDKIIPYSNCTMASWFLHSPSLALGKDGLPRVAYRAQDISGGGGKPEPGTTPCSAGADMTFSRFAQLGSLTAK</sequence>
<keyword evidence="1" id="KW-0732">Signal</keyword>
<dbReference type="PROSITE" id="PS51257">
    <property type="entry name" value="PROKAR_LIPOPROTEIN"/>
    <property type="match status" value="1"/>
</dbReference>
<protein>
    <recommendedName>
        <fullName evidence="4">Lipoprotein</fullName>
    </recommendedName>
</protein>
<name>A0A250IHZ3_9BACT</name>
<feature type="chain" id="PRO_5012468007" description="Lipoprotein" evidence="1">
    <location>
        <begin position="25"/>
        <end position="465"/>
    </location>
</feature>
<dbReference type="Proteomes" id="UP000217289">
    <property type="component" value="Chromosome"/>
</dbReference>
<organism evidence="2 3">
    <name type="scientific">Melittangium boletus DSM 14713</name>
    <dbReference type="NCBI Taxonomy" id="1294270"/>
    <lineage>
        <taxon>Bacteria</taxon>
        <taxon>Pseudomonadati</taxon>
        <taxon>Myxococcota</taxon>
        <taxon>Myxococcia</taxon>
        <taxon>Myxococcales</taxon>
        <taxon>Cystobacterineae</taxon>
        <taxon>Archangiaceae</taxon>
        <taxon>Melittangium</taxon>
    </lineage>
</organism>
<keyword evidence="3" id="KW-1185">Reference proteome</keyword>
<feature type="signal peptide" evidence="1">
    <location>
        <begin position="1"/>
        <end position="24"/>
    </location>
</feature>
<proteinExistence type="predicted"/>